<evidence type="ECO:0000313" key="3">
    <source>
        <dbReference type="Proteomes" id="UP001163046"/>
    </source>
</evidence>
<proteinExistence type="predicted"/>
<protein>
    <submittedName>
        <fullName evidence="2">Uncharacterized protein</fullName>
    </submittedName>
</protein>
<feature type="region of interest" description="Disordered" evidence="1">
    <location>
        <begin position="504"/>
        <end position="527"/>
    </location>
</feature>
<dbReference type="AlphaFoldDB" id="A0A9W9YB72"/>
<dbReference type="InterPro" id="IPR013783">
    <property type="entry name" value="Ig-like_fold"/>
</dbReference>
<dbReference type="SUPFAM" id="SSF52540">
    <property type="entry name" value="P-loop containing nucleoside triphosphate hydrolases"/>
    <property type="match status" value="1"/>
</dbReference>
<dbReference type="EMBL" id="MU827801">
    <property type="protein sequence ID" value="KAJ7327377.1"/>
    <property type="molecule type" value="Genomic_DNA"/>
</dbReference>
<dbReference type="OrthoDB" id="10664809at2759"/>
<feature type="compositionally biased region" description="Low complexity" evidence="1">
    <location>
        <begin position="53"/>
        <end position="68"/>
    </location>
</feature>
<reference evidence="2" key="1">
    <citation type="submission" date="2023-01" db="EMBL/GenBank/DDBJ databases">
        <title>Genome assembly of the deep-sea coral Lophelia pertusa.</title>
        <authorList>
            <person name="Herrera S."/>
            <person name="Cordes E."/>
        </authorList>
    </citation>
    <scope>NUCLEOTIDE SEQUENCE</scope>
    <source>
        <strain evidence="2">USNM1676648</strain>
        <tissue evidence="2">Polyp</tissue>
    </source>
</reference>
<sequence>MDKYFCPGNEVYTQVTKKDNRRRRGGSQMCSKRNVNEGSSSEEDESRRKKSRSTSSQSSSSQSPPSQSFRICSSAFVDSSNRGERKMVKIPLDVLLHKSEKEIRDILITELPQLRGTSFAFFAKDEAWKKYFCPCSFHCEAKDHYAAEWNGKNIRHAAPGNRAVYILMEGVTSENIVPERHLESGYETILTESNATAPSVEGVDPSFREDLQDEELQDYMEIITREEHAIIVIEEIVPNEGDVAGGYTFFLKLTEYCMVNDVKVQFGNIDPISVSRSGVKLFEGKVPLSLTPGEVHVQLVNFIGETISGTVPFTYTTKNATKKVDVKQDIQNMNMDDLQETLIEIANRMGQMSINSKEETSQSGGDKTQALSLLRMIVDTAAKINAMDFFRILFRTHVGRSVFKSFKDEQPLLEEIARGNGHEELACLLEQKHLMYRDDENESDDEVDWKALAKAIEKYQTLNDETAEKRSIQSTGSSELKHGYLGDAESSTSLSSLQVSVGEERFEDTFEEQQTTPQSECREEPDTCSARGSAAVLECSLPSPAVPFVGRNLDCEEIVANLTSNHRRIGVISGAQGIGKTTMAVQVGHMLLSKGWNVHYHHCRDQKDASLEISALLEAQAISGISQFTLFILDNLDIYIESDGQDKMSTAFQSLVESANENGFVGLLFVIRKGMHALENLSFSFNLQPLNSNFAVELLTTTSGNIPVGGLKTIAEACDHIPRTLMIARGLIQDGMSETDIINTMLSSDKFRKDKAHKLEDCHSLKGEESSYSDLLHLPDRGHMIEKNYPMFAPKEVASLRKNMGSFDAGRPMHFHPDTDQTIYNLMERLDTPPVLDTLDLERTDVMEQSTGGATPKIFSRNVVLLKNGDFQRINGQVYMPTASERAIKKPVESGQFKRKVEFDASMSEDMIKSKLEETFPYLENRR</sequence>
<feature type="region of interest" description="Disordered" evidence="1">
    <location>
        <begin position="16"/>
        <end position="69"/>
    </location>
</feature>
<name>A0A9W9YB72_9CNID</name>
<organism evidence="2 3">
    <name type="scientific">Desmophyllum pertusum</name>
    <dbReference type="NCBI Taxonomy" id="174260"/>
    <lineage>
        <taxon>Eukaryota</taxon>
        <taxon>Metazoa</taxon>
        <taxon>Cnidaria</taxon>
        <taxon>Anthozoa</taxon>
        <taxon>Hexacorallia</taxon>
        <taxon>Scleractinia</taxon>
        <taxon>Caryophylliina</taxon>
        <taxon>Caryophylliidae</taxon>
        <taxon>Desmophyllum</taxon>
    </lineage>
</organism>
<evidence type="ECO:0000256" key="1">
    <source>
        <dbReference type="SAM" id="MobiDB-lite"/>
    </source>
</evidence>
<dbReference type="Proteomes" id="UP001163046">
    <property type="component" value="Unassembled WGS sequence"/>
</dbReference>
<accession>A0A9W9YB72</accession>
<dbReference type="InterPro" id="IPR027417">
    <property type="entry name" value="P-loop_NTPase"/>
</dbReference>
<keyword evidence="3" id="KW-1185">Reference proteome</keyword>
<evidence type="ECO:0000313" key="2">
    <source>
        <dbReference type="EMBL" id="KAJ7327377.1"/>
    </source>
</evidence>
<dbReference type="Gene3D" id="3.40.50.300">
    <property type="entry name" value="P-loop containing nucleotide triphosphate hydrolases"/>
    <property type="match status" value="1"/>
</dbReference>
<feature type="compositionally biased region" description="Polar residues" evidence="1">
    <location>
        <begin position="28"/>
        <end position="38"/>
    </location>
</feature>
<dbReference type="CDD" id="cd00102">
    <property type="entry name" value="IPT"/>
    <property type="match status" value="1"/>
</dbReference>
<feature type="region of interest" description="Disordered" evidence="1">
    <location>
        <begin position="465"/>
        <end position="491"/>
    </location>
</feature>
<dbReference type="Gene3D" id="2.60.40.10">
    <property type="entry name" value="Immunoglobulins"/>
    <property type="match status" value="1"/>
</dbReference>
<comment type="caution">
    <text evidence="2">The sequence shown here is derived from an EMBL/GenBank/DDBJ whole genome shotgun (WGS) entry which is preliminary data.</text>
</comment>
<gene>
    <name evidence="2" type="ORF">OS493_027067</name>
</gene>